<dbReference type="Gene3D" id="3.40.50.300">
    <property type="entry name" value="P-loop containing nucleotide triphosphate hydrolases"/>
    <property type="match status" value="2"/>
</dbReference>
<feature type="zinc finger region" description="C4-type" evidence="17">
    <location>
        <begin position="740"/>
        <end position="766"/>
    </location>
</feature>
<evidence type="ECO:0000256" key="15">
    <source>
        <dbReference type="ARBA" id="ARBA00039316"/>
    </source>
</evidence>
<dbReference type="GO" id="GO:0003677">
    <property type="term" value="F:DNA binding"/>
    <property type="evidence" value="ECO:0007669"/>
    <property type="project" value="UniProtKB-UniRule"/>
</dbReference>
<dbReference type="Pfam" id="PF17755">
    <property type="entry name" value="UvrA_DNA-bind"/>
    <property type="match status" value="1"/>
</dbReference>
<dbReference type="InterPro" id="IPR004602">
    <property type="entry name" value="UvrA"/>
</dbReference>
<evidence type="ECO:0000256" key="12">
    <source>
        <dbReference type="ARBA" id="ARBA00023125"/>
    </source>
</evidence>
<gene>
    <name evidence="17" type="primary">uvrA</name>
    <name evidence="19" type="ORF">IV49_GL000559</name>
</gene>
<dbReference type="GO" id="GO:0016887">
    <property type="term" value="F:ATP hydrolysis activity"/>
    <property type="evidence" value="ECO:0007669"/>
    <property type="project" value="InterPro"/>
</dbReference>
<dbReference type="Gene3D" id="1.20.1580.10">
    <property type="entry name" value="ABC transporter ATPase like domain"/>
    <property type="match status" value="2"/>
</dbReference>
<dbReference type="InterPro" id="IPR027417">
    <property type="entry name" value="P-loop_NTPase"/>
</dbReference>
<proteinExistence type="inferred from homology"/>
<dbReference type="GO" id="GO:0005524">
    <property type="term" value="F:ATP binding"/>
    <property type="evidence" value="ECO:0007669"/>
    <property type="project" value="UniProtKB-UniRule"/>
</dbReference>
<keyword evidence="6 17" id="KW-0227">DNA damage</keyword>
<comment type="subcellular location">
    <subcellularLocation>
        <location evidence="1 17">Cytoplasm</location>
    </subcellularLocation>
</comment>
<evidence type="ECO:0000256" key="13">
    <source>
        <dbReference type="ARBA" id="ARBA00023204"/>
    </source>
</evidence>
<dbReference type="InterPro" id="IPR013815">
    <property type="entry name" value="ATP_grasp_subdomain_1"/>
</dbReference>
<evidence type="ECO:0000256" key="14">
    <source>
        <dbReference type="ARBA" id="ARBA00038000"/>
    </source>
</evidence>
<keyword evidence="7 17" id="KW-0228">DNA excision</keyword>
<feature type="domain" description="ABC transporter" evidence="18">
    <location>
        <begin position="597"/>
        <end position="937"/>
    </location>
</feature>
<dbReference type="GO" id="GO:0006289">
    <property type="term" value="P:nucleotide-excision repair"/>
    <property type="evidence" value="ECO:0007669"/>
    <property type="project" value="UniProtKB-UniRule"/>
</dbReference>
<dbReference type="PROSITE" id="PS00211">
    <property type="entry name" value="ABC_TRANSPORTER_1"/>
    <property type="match status" value="2"/>
</dbReference>
<comment type="function">
    <text evidence="17">The UvrABC repair system catalyzes the recognition and processing of DNA lesions. UvrA is an ATPase and a DNA-binding protein. A damage recognition complex composed of 2 UvrA and 2 UvrB subunits scans DNA for abnormalities. When the presence of a lesion has been verified by UvrB, the UvrA molecules dissociate.</text>
</comment>
<dbReference type="PROSITE" id="PS50893">
    <property type="entry name" value="ABC_TRANSPORTER_2"/>
    <property type="match status" value="1"/>
</dbReference>
<dbReference type="FunFam" id="3.40.50.300:FF:000028">
    <property type="entry name" value="UvrABC system protein A"/>
    <property type="match status" value="1"/>
</dbReference>
<evidence type="ECO:0000256" key="11">
    <source>
        <dbReference type="ARBA" id="ARBA00022881"/>
    </source>
</evidence>
<dbReference type="EMBL" id="JQBL01000017">
    <property type="protein sequence ID" value="KRN49952.1"/>
    <property type="molecule type" value="Genomic_DNA"/>
</dbReference>
<keyword evidence="17" id="KW-0742">SOS response</keyword>
<keyword evidence="13 17" id="KW-0234">DNA repair</keyword>
<dbReference type="GO" id="GO:0005737">
    <property type="term" value="C:cytoplasm"/>
    <property type="evidence" value="ECO:0007669"/>
    <property type="project" value="UniProtKB-SubCell"/>
</dbReference>
<evidence type="ECO:0000256" key="5">
    <source>
        <dbReference type="ARBA" id="ARBA00022741"/>
    </source>
</evidence>
<keyword evidence="20" id="KW-1185">Reference proteome</keyword>
<evidence type="ECO:0000256" key="6">
    <source>
        <dbReference type="ARBA" id="ARBA00022763"/>
    </source>
</evidence>
<keyword evidence="8 17" id="KW-0863">Zinc-finger</keyword>
<keyword evidence="2 17" id="KW-0963">Cytoplasm</keyword>
<dbReference type="RefSeq" id="WP_031589327.1">
    <property type="nucleotide sequence ID" value="NZ_JNKN01000017.1"/>
</dbReference>
<dbReference type="NCBIfam" id="TIGR00630">
    <property type="entry name" value="uvra"/>
    <property type="match status" value="1"/>
</dbReference>
<feature type="binding site" evidence="17">
    <location>
        <begin position="641"/>
        <end position="648"/>
    </location>
    <ligand>
        <name>ATP</name>
        <dbReference type="ChEBI" id="CHEBI:30616"/>
    </ligand>
</feature>
<dbReference type="CDD" id="cd03271">
    <property type="entry name" value="ABC_UvrA_II"/>
    <property type="match status" value="1"/>
</dbReference>
<dbReference type="PANTHER" id="PTHR43152">
    <property type="entry name" value="UVRABC SYSTEM PROTEIN A"/>
    <property type="match status" value="1"/>
</dbReference>
<comment type="subunit">
    <text evidence="17">Forms a heterotetramer with UvrB during the search for lesions.</text>
</comment>
<evidence type="ECO:0000256" key="7">
    <source>
        <dbReference type="ARBA" id="ARBA00022769"/>
    </source>
</evidence>
<evidence type="ECO:0000256" key="10">
    <source>
        <dbReference type="ARBA" id="ARBA00022840"/>
    </source>
</evidence>
<dbReference type="PATRIC" id="fig|1410657.5.peg.585"/>
<evidence type="ECO:0000256" key="16">
    <source>
        <dbReference type="ARBA" id="ARBA00042156"/>
    </source>
</evidence>
<dbReference type="GO" id="GO:0009381">
    <property type="term" value="F:excinuclease ABC activity"/>
    <property type="evidence" value="ECO:0007669"/>
    <property type="project" value="UniProtKB-UniRule"/>
</dbReference>
<dbReference type="Gene3D" id="3.30.1490.20">
    <property type="entry name" value="ATP-grasp fold, A domain"/>
    <property type="match status" value="1"/>
</dbReference>
<dbReference type="CDD" id="cd03270">
    <property type="entry name" value="ABC_UvrA_I"/>
    <property type="match status" value="1"/>
</dbReference>
<dbReference type="PANTHER" id="PTHR43152:SF3">
    <property type="entry name" value="UVRABC SYSTEM PROTEIN A"/>
    <property type="match status" value="1"/>
</dbReference>
<keyword evidence="10 17" id="KW-0067">ATP-binding</keyword>
<comment type="caution">
    <text evidence="19">The sequence shown here is derived from an EMBL/GenBank/DDBJ whole genome shotgun (WGS) entry which is preliminary data.</text>
</comment>
<keyword evidence="3 17" id="KW-0479">Metal-binding</keyword>
<evidence type="ECO:0000256" key="17">
    <source>
        <dbReference type="HAMAP-Rule" id="MF_00205"/>
    </source>
</evidence>
<dbReference type="GO" id="GO:0009432">
    <property type="term" value="P:SOS response"/>
    <property type="evidence" value="ECO:0007669"/>
    <property type="project" value="UniProtKB-UniRule"/>
</dbReference>
<feature type="zinc finger region" description="C4-type" evidence="17">
    <location>
        <begin position="253"/>
        <end position="280"/>
    </location>
</feature>
<evidence type="ECO:0000256" key="1">
    <source>
        <dbReference type="ARBA" id="ARBA00004496"/>
    </source>
</evidence>
<evidence type="ECO:0000256" key="9">
    <source>
        <dbReference type="ARBA" id="ARBA00022833"/>
    </source>
</evidence>
<evidence type="ECO:0000256" key="2">
    <source>
        <dbReference type="ARBA" id="ARBA00022490"/>
    </source>
</evidence>
<dbReference type="NCBIfam" id="NF001503">
    <property type="entry name" value="PRK00349.1"/>
    <property type="match status" value="1"/>
</dbReference>
<name>A0A0R2HAI4_9FIRM</name>
<dbReference type="InterPro" id="IPR003593">
    <property type="entry name" value="AAA+_ATPase"/>
</dbReference>
<dbReference type="Gene3D" id="1.10.8.280">
    <property type="entry name" value="ABC transporter ATPase domain-like"/>
    <property type="match status" value="1"/>
</dbReference>
<dbReference type="InterPro" id="IPR041552">
    <property type="entry name" value="UvrA_DNA-bd"/>
</dbReference>
<evidence type="ECO:0000313" key="20">
    <source>
        <dbReference type="Proteomes" id="UP000051841"/>
    </source>
</evidence>
<dbReference type="GO" id="GO:0008270">
    <property type="term" value="F:zinc ion binding"/>
    <property type="evidence" value="ECO:0007669"/>
    <property type="project" value="UniProtKB-UniRule"/>
</dbReference>
<dbReference type="InterPro" id="IPR041102">
    <property type="entry name" value="UvrA_inter"/>
</dbReference>
<evidence type="ECO:0000256" key="3">
    <source>
        <dbReference type="ARBA" id="ARBA00022723"/>
    </source>
</evidence>
<organism evidence="19 20">
    <name type="scientific">Kandleria vitulina DSM 20405</name>
    <dbReference type="NCBI Taxonomy" id="1410657"/>
    <lineage>
        <taxon>Bacteria</taxon>
        <taxon>Bacillati</taxon>
        <taxon>Bacillota</taxon>
        <taxon>Erysipelotrichia</taxon>
        <taxon>Erysipelotrichales</taxon>
        <taxon>Coprobacillaceae</taxon>
        <taxon>Kandleria</taxon>
    </lineage>
</organism>
<sequence>MNSDKIVIKGARENNLKNIDIEIPKNKLVILTGLSGSGKTSLAFDTIYAEGQRRYVESLSAYARQFLGGMEKPDVDSIEGLSPAIAIDQKTTSNNPRSTVGTVTEIYDYLRLLYARIGHAYCPHHNIRIEAQTIKQMCDIVDQYDERDKLQVLARMAMNQKGTHKDLFEKLRKEGFVRVKVDGEMFTLDEDIVLEKNKKHTIDVVVDRIIKKEGYRSRLSDSLETALKLAGGECIVENLTKKTEKLFSENQACPICGFSVPKLEPRLFSFNNPLGACPDCKGLGTKSVVDDNLLVPDWSLSINQGGLRYFKTAVGTDRLEWQKFLKLCEAYHIDLDKPLKDFTKKELKIIFIGSDKPISYETVSSSGNISRATQYIEGVKTLIARRYEETNSSWAKEWYSSFMREQTCPTCGGARLNEMVLSVKVDGLSIYDLTNKSINDALAWISSLKLSIMEEKISRLIVKEIKDRLTFLQNVGLGYLTLARHAGGLSGGEAQRIRLATQIGSRLTGVLYVLDEPSIGLHQRDNEKLIRTLCEMRDLGNSVLVVEHDEETMRESDYIVDIGPGAGVHGGQVVACGTPQEVMNNPNSITGQYLAGTKRIEVPKKRRKGNGLFLEVRGAKEHNLKNINVKFPLGKMIVVTGVSGSGKSTLVNDILCRGLREKIYHSKDRVGAHREIRGIENVDKVIEVSQEPIGRTPRSNPVTYTGVFDDIRDLFAKTQEAKMRGYDKGRFSFNVKGGRCEACQGDGVKRISMHFLPDVYVPCEECGGKRYNEETLQVTFKDKNIYDVLEMTVEESLSFFENLPRIYNKLKALYDVGLGYIKLGQSATTLSGGEAQRVKLASELQKRATGKTLYILDEPTTGLHSDDVARLIEVLNKIVDNGDTVLIIEHNLDVIKVADHIIDLGLEGGDAGGTIVVSGTPEKVAKCEESRTGQFLKDLL</sequence>
<evidence type="ECO:0000256" key="4">
    <source>
        <dbReference type="ARBA" id="ARBA00022737"/>
    </source>
</evidence>
<protein>
    <recommendedName>
        <fullName evidence="15 17">UvrABC system protein A</fullName>
        <shortName evidence="17">UvrA protein</shortName>
    </recommendedName>
    <alternativeName>
        <fullName evidence="16 17">Excinuclease ABC subunit A</fullName>
    </alternativeName>
</protein>
<dbReference type="InterPro" id="IPR017871">
    <property type="entry name" value="ABC_transporter-like_CS"/>
</dbReference>
<evidence type="ECO:0000256" key="8">
    <source>
        <dbReference type="ARBA" id="ARBA00022771"/>
    </source>
</evidence>
<keyword evidence="12 17" id="KW-0238">DNA-binding</keyword>
<dbReference type="AlphaFoldDB" id="A0A0R2HAI4"/>
<dbReference type="SMART" id="SM00382">
    <property type="entry name" value="AAA"/>
    <property type="match status" value="1"/>
</dbReference>
<keyword evidence="5 17" id="KW-0547">Nucleotide-binding</keyword>
<reference evidence="19 20" key="1">
    <citation type="journal article" date="2015" name="Genome Announc.">
        <title>Expanding the biotechnology potential of lactobacilli through comparative genomics of 213 strains and associated genera.</title>
        <authorList>
            <person name="Sun Z."/>
            <person name="Harris H.M."/>
            <person name="McCann A."/>
            <person name="Guo C."/>
            <person name="Argimon S."/>
            <person name="Zhang W."/>
            <person name="Yang X."/>
            <person name="Jeffery I.B."/>
            <person name="Cooney J.C."/>
            <person name="Kagawa T.F."/>
            <person name="Liu W."/>
            <person name="Song Y."/>
            <person name="Salvetti E."/>
            <person name="Wrobel A."/>
            <person name="Rasinkangas P."/>
            <person name="Parkhill J."/>
            <person name="Rea M.C."/>
            <person name="O'Sullivan O."/>
            <person name="Ritari J."/>
            <person name="Douillard F.P."/>
            <person name="Paul Ross R."/>
            <person name="Yang R."/>
            <person name="Briner A.E."/>
            <person name="Felis G.E."/>
            <person name="de Vos W.M."/>
            <person name="Barrangou R."/>
            <person name="Klaenhammer T.R."/>
            <person name="Caufield P.W."/>
            <person name="Cui Y."/>
            <person name="Zhang H."/>
            <person name="O'Toole P.W."/>
        </authorList>
    </citation>
    <scope>NUCLEOTIDE SEQUENCE [LARGE SCALE GENOMIC DNA]</scope>
    <source>
        <strain evidence="19 20">DSM 20405</strain>
    </source>
</reference>
<evidence type="ECO:0000259" key="18">
    <source>
        <dbReference type="PROSITE" id="PS50893"/>
    </source>
</evidence>
<comment type="caution">
    <text evidence="17">Lacks conserved residue(s) required for the propagation of feature annotation.</text>
</comment>
<comment type="similarity">
    <text evidence="14 17">Belongs to the ABC transporter superfamily. UvrA family.</text>
</comment>
<dbReference type="Proteomes" id="UP000051841">
    <property type="component" value="Unassembled WGS sequence"/>
</dbReference>
<evidence type="ECO:0000313" key="19">
    <source>
        <dbReference type="EMBL" id="KRN49952.1"/>
    </source>
</evidence>
<dbReference type="SUPFAM" id="SSF52540">
    <property type="entry name" value="P-loop containing nucleoside triphosphate hydrolases"/>
    <property type="match status" value="2"/>
</dbReference>
<keyword evidence="11 17" id="KW-0267">Excision nuclease</keyword>
<dbReference type="InterPro" id="IPR003439">
    <property type="entry name" value="ABC_transporter-like_ATP-bd"/>
</dbReference>
<dbReference type="FunFam" id="1.20.1580.10:FF:000002">
    <property type="entry name" value="UvrABC system protein A"/>
    <property type="match status" value="1"/>
</dbReference>
<dbReference type="HAMAP" id="MF_00205">
    <property type="entry name" value="UvrA"/>
    <property type="match status" value="1"/>
</dbReference>
<dbReference type="GO" id="GO:0009380">
    <property type="term" value="C:excinuclease repair complex"/>
    <property type="evidence" value="ECO:0007669"/>
    <property type="project" value="InterPro"/>
</dbReference>
<keyword evidence="9 17" id="KW-0862">Zinc</keyword>
<dbReference type="Pfam" id="PF17760">
    <property type="entry name" value="UvrA_inter"/>
    <property type="match status" value="1"/>
</dbReference>
<keyword evidence="4 17" id="KW-0677">Repeat</keyword>
<accession>A0A0R2HAI4</accession>